<dbReference type="Proteomes" id="UP000248329">
    <property type="component" value="Unassembled WGS sequence"/>
</dbReference>
<accession>A0AC61L6X5</accession>
<name>A0AC61L6X5_9EURY</name>
<gene>
    <name evidence="1" type="ORF">C4B59_00925</name>
</gene>
<evidence type="ECO:0000313" key="2">
    <source>
        <dbReference type="Proteomes" id="UP000248329"/>
    </source>
</evidence>
<protein>
    <submittedName>
        <fullName evidence="1">Antitoxin</fullName>
    </submittedName>
</protein>
<evidence type="ECO:0000313" key="1">
    <source>
        <dbReference type="EMBL" id="PXF62205.1"/>
    </source>
</evidence>
<dbReference type="EMBL" id="PQXF01000001">
    <property type="protein sequence ID" value="PXF62205.1"/>
    <property type="molecule type" value="Genomic_DNA"/>
</dbReference>
<sequence>MELEDRIIIDPEILAGKPILRGTRIPVELLLEILANGWTYEEIFENYPQIGTVDILAALQYAADLLKEEHVYPISQKVIA</sequence>
<comment type="caution">
    <text evidence="1">The sequence shown here is derived from an EMBL/GenBank/DDBJ whole genome shotgun (WGS) entry which is preliminary data.</text>
</comment>
<proteinExistence type="predicted"/>
<reference evidence="1" key="1">
    <citation type="submission" date="2018-01" db="EMBL/GenBank/DDBJ databases">
        <authorList>
            <person name="Krukenberg V."/>
        </authorList>
    </citation>
    <scope>NUCLEOTIDE SEQUENCE</scope>
    <source>
        <strain evidence="1">E20ANME2</strain>
    </source>
</reference>
<organism evidence="1 2">
    <name type="scientific">Candidatus Methanogaster sp</name>
    <dbReference type="NCBI Taxonomy" id="3386292"/>
    <lineage>
        <taxon>Archaea</taxon>
        <taxon>Methanobacteriati</taxon>
        <taxon>Methanobacteriota</taxon>
        <taxon>Stenosarchaea group</taxon>
        <taxon>Methanomicrobia</taxon>
        <taxon>Methanosarcinales</taxon>
        <taxon>ANME-2 cluster</taxon>
        <taxon>Candidatus Methanogasteraceae</taxon>
        <taxon>Candidatus Methanogaster</taxon>
    </lineage>
</organism>